<dbReference type="PANTHER" id="PTHR21659">
    <property type="entry name" value="HYDROPHOBIC PROTEIN RCI2 LOW TEMPERATURE AND SALT RESPONSIVE PROTEIN LTI6 -RELATED"/>
    <property type="match status" value="1"/>
</dbReference>
<dbReference type="GO" id="GO:0016020">
    <property type="term" value="C:membrane"/>
    <property type="evidence" value="ECO:0007669"/>
    <property type="project" value="UniProtKB-SubCell"/>
</dbReference>
<sequence length="268" mass="30370">MGKSKASKDFKPKRHHGYAALLFVLGTLFPPLAVAARFGIGSDFWLNLLLTICGYFPGHGHNFYIQNIRNNKNHARTPKWAQRYGLVDTSTIKRHERRSQWQARYNDRLPQSTLDGAPYEEGQDQGSSMDLPGDEHSPRTRTNGDLWNPEEEQYYNNNNGSSSSGGRWHYPANFDDAAAPSSKSSKKKKKEGKKDRWARTEDAYSISEEPSRKKSKKKRSKTSLYSETSTTDFPEAAEGGLYGSRPTGESREPAQQTATDEQIFNHEF</sequence>
<feature type="region of interest" description="Disordered" evidence="6">
    <location>
        <begin position="97"/>
        <end position="268"/>
    </location>
</feature>
<evidence type="ECO:0000256" key="6">
    <source>
        <dbReference type="SAM" id="MobiDB-lite"/>
    </source>
</evidence>
<comment type="similarity">
    <text evidence="2">Belongs to the UPF0057 (PMP3) family.</text>
</comment>
<comment type="caution">
    <text evidence="7">The sequence shown here is derived from an EMBL/GenBank/DDBJ whole genome shotgun (WGS) entry which is preliminary data.</text>
</comment>
<keyword evidence="3" id="KW-0812">Transmembrane</keyword>
<dbReference type="Proteomes" id="UP001221142">
    <property type="component" value="Unassembled WGS sequence"/>
</dbReference>
<dbReference type="Pfam" id="PF01679">
    <property type="entry name" value="Pmp3"/>
    <property type="match status" value="1"/>
</dbReference>
<dbReference type="AlphaFoldDB" id="A0AAD7BWF8"/>
<keyword evidence="4" id="KW-1133">Transmembrane helix</keyword>
<keyword evidence="5" id="KW-0472">Membrane</keyword>
<name>A0AAD7BWF8_9AGAR</name>
<feature type="compositionally biased region" description="Polar residues" evidence="6">
    <location>
        <begin position="222"/>
        <end position="232"/>
    </location>
</feature>
<comment type="subcellular location">
    <subcellularLocation>
        <location evidence="1">Membrane</location>
    </subcellularLocation>
</comment>
<proteinExistence type="inferred from homology"/>
<evidence type="ECO:0000256" key="3">
    <source>
        <dbReference type="ARBA" id="ARBA00022692"/>
    </source>
</evidence>
<dbReference type="InterPro" id="IPR000612">
    <property type="entry name" value="PMP3"/>
</dbReference>
<evidence type="ECO:0000256" key="4">
    <source>
        <dbReference type="ARBA" id="ARBA00022989"/>
    </source>
</evidence>
<protein>
    <submittedName>
        <fullName evidence="7">Uncharacterized protein</fullName>
    </submittedName>
</protein>
<reference evidence="7" key="1">
    <citation type="submission" date="2023-03" db="EMBL/GenBank/DDBJ databases">
        <title>Massive genome expansion in bonnet fungi (Mycena s.s.) driven by repeated elements and novel gene families across ecological guilds.</title>
        <authorList>
            <consortium name="Lawrence Berkeley National Laboratory"/>
            <person name="Harder C.B."/>
            <person name="Miyauchi S."/>
            <person name="Viragh M."/>
            <person name="Kuo A."/>
            <person name="Thoen E."/>
            <person name="Andreopoulos B."/>
            <person name="Lu D."/>
            <person name="Skrede I."/>
            <person name="Drula E."/>
            <person name="Henrissat B."/>
            <person name="Morin E."/>
            <person name="Kohler A."/>
            <person name="Barry K."/>
            <person name="LaButti K."/>
            <person name="Morin E."/>
            <person name="Salamov A."/>
            <person name="Lipzen A."/>
            <person name="Mereny Z."/>
            <person name="Hegedus B."/>
            <person name="Baldrian P."/>
            <person name="Stursova M."/>
            <person name="Weitz H."/>
            <person name="Taylor A."/>
            <person name="Grigoriev I.V."/>
            <person name="Nagy L.G."/>
            <person name="Martin F."/>
            <person name="Kauserud H."/>
        </authorList>
    </citation>
    <scope>NUCLEOTIDE SEQUENCE</scope>
    <source>
        <strain evidence="7">9284</strain>
    </source>
</reference>
<evidence type="ECO:0000256" key="1">
    <source>
        <dbReference type="ARBA" id="ARBA00004370"/>
    </source>
</evidence>
<feature type="compositionally biased region" description="Low complexity" evidence="6">
    <location>
        <begin position="156"/>
        <end position="166"/>
    </location>
</feature>
<organism evidence="7 8">
    <name type="scientific">Roridomyces roridus</name>
    <dbReference type="NCBI Taxonomy" id="1738132"/>
    <lineage>
        <taxon>Eukaryota</taxon>
        <taxon>Fungi</taxon>
        <taxon>Dikarya</taxon>
        <taxon>Basidiomycota</taxon>
        <taxon>Agaricomycotina</taxon>
        <taxon>Agaricomycetes</taxon>
        <taxon>Agaricomycetidae</taxon>
        <taxon>Agaricales</taxon>
        <taxon>Marasmiineae</taxon>
        <taxon>Mycenaceae</taxon>
        <taxon>Roridomyces</taxon>
    </lineage>
</organism>
<feature type="compositionally biased region" description="Polar residues" evidence="6">
    <location>
        <begin position="253"/>
        <end position="262"/>
    </location>
</feature>
<dbReference type="EMBL" id="JARKIF010000008">
    <property type="protein sequence ID" value="KAJ7632621.1"/>
    <property type="molecule type" value="Genomic_DNA"/>
</dbReference>
<evidence type="ECO:0000256" key="5">
    <source>
        <dbReference type="ARBA" id="ARBA00023136"/>
    </source>
</evidence>
<dbReference type="PANTHER" id="PTHR21659:SF112">
    <property type="entry name" value="PROTEIN SNA2-RELATED"/>
    <property type="match status" value="1"/>
</dbReference>
<evidence type="ECO:0000313" key="8">
    <source>
        <dbReference type="Proteomes" id="UP001221142"/>
    </source>
</evidence>
<accession>A0AAD7BWF8</accession>
<gene>
    <name evidence="7" type="ORF">FB45DRAFT_912962</name>
</gene>
<evidence type="ECO:0000313" key="7">
    <source>
        <dbReference type="EMBL" id="KAJ7632621.1"/>
    </source>
</evidence>
<feature type="compositionally biased region" description="Basic and acidic residues" evidence="6">
    <location>
        <begin position="192"/>
        <end position="202"/>
    </location>
</feature>
<keyword evidence="8" id="KW-1185">Reference proteome</keyword>
<evidence type="ECO:0000256" key="2">
    <source>
        <dbReference type="ARBA" id="ARBA00009530"/>
    </source>
</evidence>